<evidence type="ECO:0000313" key="3">
    <source>
        <dbReference type="Proteomes" id="UP000321393"/>
    </source>
</evidence>
<dbReference type="AlphaFoldDB" id="A0A5D3DUC1"/>
<dbReference type="EMBL" id="SSTD01002870">
    <property type="protein sequence ID" value="TYK27253.1"/>
    <property type="molecule type" value="Genomic_DNA"/>
</dbReference>
<evidence type="ECO:0000313" key="4">
    <source>
        <dbReference type="Proteomes" id="UP000321947"/>
    </source>
</evidence>
<evidence type="ECO:0000313" key="1">
    <source>
        <dbReference type="EMBL" id="KAA0050023.1"/>
    </source>
</evidence>
<name>A0A5D3DUC1_CUCMM</name>
<accession>A0A5D3DUC1</accession>
<organism evidence="2 4">
    <name type="scientific">Cucumis melo var. makuwa</name>
    <name type="common">Oriental melon</name>
    <dbReference type="NCBI Taxonomy" id="1194695"/>
    <lineage>
        <taxon>Eukaryota</taxon>
        <taxon>Viridiplantae</taxon>
        <taxon>Streptophyta</taxon>
        <taxon>Embryophyta</taxon>
        <taxon>Tracheophyta</taxon>
        <taxon>Spermatophyta</taxon>
        <taxon>Magnoliopsida</taxon>
        <taxon>eudicotyledons</taxon>
        <taxon>Gunneridae</taxon>
        <taxon>Pentapetalae</taxon>
        <taxon>rosids</taxon>
        <taxon>fabids</taxon>
        <taxon>Cucurbitales</taxon>
        <taxon>Cucurbitaceae</taxon>
        <taxon>Benincaseae</taxon>
        <taxon>Cucumis</taxon>
    </lineage>
</organism>
<dbReference type="EMBL" id="SSTE01011953">
    <property type="protein sequence ID" value="KAA0050023.1"/>
    <property type="molecule type" value="Genomic_DNA"/>
</dbReference>
<reference evidence="3 4" key="1">
    <citation type="submission" date="2019-08" db="EMBL/GenBank/DDBJ databases">
        <title>Draft genome sequences of two oriental melons (Cucumis melo L. var makuwa).</title>
        <authorList>
            <person name="Kwon S.-Y."/>
        </authorList>
    </citation>
    <scope>NUCLEOTIDE SEQUENCE [LARGE SCALE GENOMIC DNA]</scope>
    <source>
        <strain evidence="4">cv. Chang Bougi</strain>
        <strain evidence="3">cv. SW 3</strain>
        <tissue evidence="2">Leaf</tissue>
    </source>
</reference>
<comment type="caution">
    <text evidence="2">The sequence shown here is derived from an EMBL/GenBank/DDBJ whole genome shotgun (WGS) entry which is preliminary data.</text>
</comment>
<dbReference type="Proteomes" id="UP000321393">
    <property type="component" value="Unassembled WGS sequence"/>
</dbReference>
<sequence>MTHKWICHCCGRPGRTRFHCYKLRRFNNPAHQNRKGIVPRFKPRKMEWRVKESFKYCVAFTTVHTANSEGTIDFGVWYLFHTTAALVGYCDADWA</sequence>
<protein>
    <submittedName>
        <fullName evidence="2">Uncharacterized protein</fullName>
    </submittedName>
</protein>
<evidence type="ECO:0000313" key="2">
    <source>
        <dbReference type="EMBL" id="TYK27253.1"/>
    </source>
</evidence>
<proteinExistence type="predicted"/>
<gene>
    <name evidence="2" type="ORF">E5676_scaffold244G00160</name>
    <name evidence="1" type="ORF">E6C27_scaffold13G002120</name>
</gene>
<dbReference type="Proteomes" id="UP000321947">
    <property type="component" value="Unassembled WGS sequence"/>
</dbReference>